<evidence type="ECO:0000313" key="3">
    <source>
        <dbReference type="Proteomes" id="UP000317650"/>
    </source>
</evidence>
<protein>
    <submittedName>
        <fullName evidence="2">Uncharacterized protein</fullName>
    </submittedName>
</protein>
<proteinExistence type="predicted"/>
<gene>
    <name evidence="2" type="ORF">C4D60_Mb06t36800</name>
</gene>
<evidence type="ECO:0000313" key="2">
    <source>
        <dbReference type="EMBL" id="THU51981.1"/>
    </source>
</evidence>
<feature type="compositionally biased region" description="Basic and acidic residues" evidence="1">
    <location>
        <begin position="137"/>
        <end position="149"/>
    </location>
</feature>
<evidence type="ECO:0000256" key="1">
    <source>
        <dbReference type="SAM" id="MobiDB-lite"/>
    </source>
</evidence>
<organism evidence="2 3">
    <name type="scientific">Musa balbisiana</name>
    <name type="common">Banana</name>
    <dbReference type="NCBI Taxonomy" id="52838"/>
    <lineage>
        <taxon>Eukaryota</taxon>
        <taxon>Viridiplantae</taxon>
        <taxon>Streptophyta</taxon>
        <taxon>Embryophyta</taxon>
        <taxon>Tracheophyta</taxon>
        <taxon>Spermatophyta</taxon>
        <taxon>Magnoliopsida</taxon>
        <taxon>Liliopsida</taxon>
        <taxon>Zingiberales</taxon>
        <taxon>Musaceae</taxon>
        <taxon>Musa</taxon>
    </lineage>
</organism>
<feature type="compositionally biased region" description="Basic residues" evidence="1">
    <location>
        <begin position="78"/>
        <end position="99"/>
    </location>
</feature>
<dbReference type="EMBL" id="PYDT01000009">
    <property type="protein sequence ID" value="THU51981.1"/>
    <property type="molecule type" value="Genomic_DNA"/>
</dbReference>
<sequence>MMYCKTLRRVSIEGNGGRQAEICWHRYVQAVDNQRIGFHIMCRRSLGTPNTVQRRAADREKTNQRTVIKKRGTEGKRNHLCGRRNHLSSRTPDHRRHLRQSPCWISTQRSPWIGPSPEPSGSCMKQVKPLPPLPGAQREEIKGQEKEDGPDNGGGGAAKEERGGRPATALRS</sequence>
<name>A0A4S8ITG2_MUSBA</name>
<reference evidence="2 3" key="1">
    <citation type="journal article" date="2019" name="Nat. Plants">
        <title>Genome sequencing of Musa balbisiana reveals subgenome evolution and function divergence in polyploid bananas.</title>
        <authorList>
            <person name="Yao X."/>
        </authorList>
    </citation>
    <scope>NUCLEOTIDE SEQUENCE [LARGE SCALE GENOMIC DNA]</scope>
    <source>
        <strain evidence="3">cv. DH-PKW</strain>
        <tissue evidence="2">Leaves</tissue>
    </source>
</reference>
<dbReference type="AlphaFoldDB" id="A0A4S8ITG2"/>
<accession>A0A4S8ITG2</accession>
<dbReference type="Proteomes" id="UP000317650">
    <property type="component" value="Chromosome 6"/>
</dbReference>
<keyword evidence="3" id="KW-1185">Reference proteome</keyword>
<feature type="region of interest" description="Disordered" evidence="1">
    <location>
        <begin position="71"/>
        <end position="172"/>
    </location>
</feature>
<comment type="caution">
    <text evidence="2">The sequence shown here is derived from an EMBL/GenBank/DDBJ whole genome shotgun (WGS) entry which is preliminary data.</text>
</comment>